<protein>
    <submittedName>
        <fullName evidence="2">Uncharacterized protein</fullName>
    </submittedName>
</protein>
<dbReference type="AlphaFoldDB" id="A0AAV9LQF5"/>
<name>A0AAV9LQF5_9SOLN</name>
<comment type="similarity">
    <text evidence="1">Belongs to the senescence regulator S40 family.</text>
</comment>
<keyword evidence="3" id="KW-1185">Reference proteome</keyword>
<dbReference type="Proteomes" id="UP001311915">
    <property type="component" value="Unassembled WGS sequence"/>
</dbReference>
<evidence type="ECO:0000313" key="3">
    <source>
        <dbReference type="Proteomes" id="UP001311915"/>
    </source>
</evidence>
<dbReference type="EMBL" id="JAWPEI010000005">
    <property type="protein sequence ID" value="KAK4727035.1"/>
    <property type="molecule type" value="Genomic_DNA"/>
</dbReference>
<sequence>MEFQISANEEEEEDDEYDFQIRRYNNKVSMIRKLIMKQDTNFILVNKGSLFYENKYNLFDDDYIDDDDDDMVPPHMIIRWRIVKRMMAFLVCIGYGGTLKRRNRSQGT</sequence>
<accession>A0AAV9LQF5</accession>
<dbReference type="Pfam" id="PF04520">
    <property type="entry name" value="Senescence_reg"/>
    <property type="match status" value="1"/>
</dbReference>
<reference evidence="2 3" key="1">
    <citation type="submission" date="2023-10" db="EMBL/GenBank/DDBJ databases">
        <title>Genome-Wide Identification Analysis in wild type Solanum Pinnatisectum Reveals Some Genes Defensing Phytophthora Infestans.</title>
        <authorList>
            <person name="Sun C."/>
        </authorList>
    </citation>
    <scope>NUCLEOTIDE SEQUENCE [LARGE SCALE GENOMIC DNA]</scope>
    <source>
        <strain evidence="2">LQN</strain>
        <tissue evidence="2">Leaf</tissue>
    </source>
</reference>
<dbReference type="InterPro" id="IPR007608">
    <property type="entry name" value="Senescence_reg_S40"/>
</dbReference>
<gene>
    <name evidence="2" type="ORF">R3W88_031952</name>
</gene>
<dbReference type="GO" id="GO:0010150">
    <property type="term" value="P:leaf senescence"/>
    <property type="evidence" value="ECO:0007669"/>
    <property type="project" value="UniProtKB-ARBA"/>
</dbReference>
<comment type="caution">
    <text evidence="2">The sequence shown here is derived from an EMBL/GenBank/DDBJ whole genome shotgun (WGS) entry which is preliminary data.</text>
</comment>
<proteinExistence type="inferred from homology"/>
<evidence type="ECO:0000256" key="1">
    <source>
        <dbReference type="ARBA" id="ARBA00034773"/>
    </source>
</evidence>
<evidence type="ECO:0000313" key="2">
    <source>
        <dbReference type="EMBL" id="KAK4727035.1"/>
    </source>
</evidence>
<organism evidence="2 3">
    <name type="scientific">Solanum pinnatisectum</name>
    <name type="common">tansyleaf nightshade</name>
    <dbReference type="NCBI Taxonomy" id="50273"/>
    <lineage>
        <taxon>Eukaryota</taxon>
        <taxon>Viridiplantae</taxon>
        <taxon>Streptophyta</taxon>
        <taxon>Embryophyta</taxon>
        <taxon>Tracheophyta</taxon>
        <taxon>Spermatophyta</taxon>
        <taxon>Magnoliopsida</taxon>
        <taxon>eudicotyledons</taxon>
        <taxon>Gunneridae</taxon>
        <taxon>Pentapetalae</taxon>
        <taxon>asterids</taxon>
        <taxon>lamiids</taxon>
        <taxon>Solanales</taxon>
        <taxon>Solanaceae</taxon>
        <taxon>Solanoideae</taxon>
        <taxon>Solaneae</taxon>
        <taxon>Solanum</taxon>
    </lineage>
</organism>